<dbReference type="VEuPathDB" id="VectorBase:ADIR014402"/>
<reference evidence="2" key="2">
    <citation type="submission" date="2020-05" db="UniProtKB">
        <authorList>
            <consortium name="EnsemblMetazoa"/>
        </authorList>
    </citation>
    <scope>IDENTIFICATION</scope>
    <source>
        <strain evidence="2">WRAIR2</strain>
    </source>
</reference>
<keyword evidence="3" id="KW-1185">Reference proteome</keyword>
<keyword evidence="1" id="KW-0472">Membrane</keyword>
<evidence type="ECO:0000313" key="2">
    <source>
        <dbReference type="EnsemblMetazoa" id="ADIR014402-PA"/>
    </source>
</evidence>
<organism evidence="2 3">
    <name type="scientific">Anopheles dirus</name>
    <dbReference type="NCBI Taxonomy" id="7168"/>
    <lineage>
        <taxon>Eukaryota</taxon>
        <taxon>Metazoa</taxon>
        <taxon>Ecdysozoa</taxon>
        <taxon>Arthropoda</taxon>
        <taxon>Hexapoda</taxon>
        <taxon>Insecta</taxon>
        <taxon>Pterygota</taxon>
        <taxon>Neoptera</taxon>
        <taxon>Endopterygota</taxon>
        <taxon>Diptera</taxon>
        <taxon>Nematocera</taxon>
        <taxon>Culicoidea</taxon>
        <taxon>Culicidae</taxon>
        <taxon>Anophelinae</taxon>
        <taxon>Anopheles</taxon>
    </lineage>
</organism>
<dbReference type="EnsemblMetazoa" id="ADIR014402-RA">
    <property type="protein sequence ID" value="ADIR014402-PA"/>
    <property type="gene ID" value="ADIR014402"/>
</dbReference>
<sequence length="85" mass="9562">MSIRTLSSLYASVVFAFGYDLVLCFGNMLVSLSLYDATRYLSIVVNSKINDTGLQKEINSIVTINDARFTPFVFSHLIAYVNVYH</sequence>
<keyword evidence="1" id="KW-0812">Transmembrane</keyword>
<name>A0A182NX05_9DIPT</name>
<feature type="transmembrane region" description="Helical" evidence="1">
    <location>
        <begin position="6"/>
        <end position="30"/>
    </location>
</feature>
<proteinExistence type="predicted"/>
<dbReference type="Proteomes" id="UP000075884">
    <property type="component" value="Unassembled WGS sequence"/>
</dbReference>
<evidence type="ECO:0000313" key="3">
    <source>
        <dbReference type="Proteomes" id="UP000075884"/>
    </source>
</evidence>
<protein>
    <submittedName>
        <fullName evidence="2">Uncharacterized protein</fullName>
    </submittedName>
</protein>
<accession>A0A182NX05</accession>
<dbReference type="AlphaFoldDB" id="A0A182NX05"/>
<keyword evidence="1" id="KW-1133">Transmembrane helix</keyword>
<evidence type="ECO:0000256" key="1">
    <source>
        <dbReference type="SAM" id="Phobius"/>
    </source>
</evidence>
<reference evidence="3" key="1">
    <citation type="submission" date="2013-03" db="EMBL/GenBank/DDBJ databases">
        <title>The Genome Sequence of Anopheles dirus WRAIR2.</title>
        <authorList>
            <consortium name="The Broad Institute Genomics Platform"/>
            <person name="Neafsey D.E."/>
            <person name="Walton C."/>
            <person name="Walker B."/>
            <person name="Young S.K."/>
            <person name="Zeng Q."/>
            <person name="Gargeya S."/>
            <person name="Fitzgerald M."/>
            <person name="Haas B."/>
            <person name="Abouelleil A."/>
            <person name="Allen A.W."/>
            <person name="Alvarado L."/>
            <person name="Arachchi H.M."/>
            <person name="Berlin A.M."/>
            <person name="Chapman S.B."/>
            <person name="Gainer-Dewar J."/>
            <person name="Goldberg J."/>
            <person name="Griggs A."/>
            <person name="Gujja S."/>
            <person name="Hansen M."/>
            <person name="Howarth C."/>
            <person name="Imamovic A."/>
            <person name="Ireland A."/>
            <person name="Larimer J."/>
            <person name="McCowan C."/>
            <person name="Murphy C."/>
            <person name="Pearson M."/>
            <person name="Poon T.W."/>
            <person name="Priest M."/>
            <person name="Roberts A."/>
            <person name="Saif S."/>
            <person name="Shea T."/>
            <person name="Sisk P."/>
            <person name="Sykes S."/>
            <person name="Wortman J."/>
            <person name="Nusbaum C."/>
            <person name="Birren B."/>
        </authorList>
    </citation>
    <scope>NUCLEOTIDE SEQUENCE [LARGE SCALE GENOMIC DNA]</scope>
    <source>
        <strain evidence="3">WRAIR2</strain>
    </source>
</reference>